<sequence length="46" mass="4993">MKLSASRRGATFGSTLIVVVPIVAPHIVDFIVNHCIREKFGSKLAL</sequence>
<dbReference type="EMBL" id="FN595506">
    <property type="protein sequence ID" value="CCB49317.1"/>
    <property type="molecule type" value="Genomic_DNA"/>
</dbReference>
<dbReference type="Proteomes" id="UP000009183">
    <property type="component" value="Chromosome 16"/>
</dbReference>
<name>F6HAN3_VITVI</name>
<keyword evidence="2" id="KW-1185">Reference proteome</keyword>
<reference evidence="2" key="1">
    <citation type="journal article" date="2007" name="Nature">
        <title>The grapevine genome sequence suggests ancestral hexaploidization in major angiosperm phyla.</title>
        <authorList>
            <consortium name="The French-Italian Public Consortium for Grapevine Genome Characterization."/>
            <person name="Jaillon O."/>
            <person name="Aury J.-M."/>
            <person name="Noel B."/>
            <person name="Policriti A."/>
            <person name="Clepet C."/>
            <person name="Casagrande A."/>
            <person name="Choisne N."/>
            <person name="Aubourg S."/>
            <person name="Vitulo N."/>
            <person name="Jubin C."/>
            <person name="Vezzi A."/>
            <person name="Legeai F."/>
            <person name="Hugueney P."/>
            <person name="Dasilva C."/>
            <person name="Horner D."/>
            <person name="Mica E."/>
            <person name="Jublot D."/>
            <person name="Poulain J."/>
            <person name="Bruyere C."/>
            <person name="Billault A."/>
            <person name="Segurens B."/>
            <person name="Gouyvenoux M."/>
            <person name="Ugarte E."/>
            <person name="Cattonaro F."/>
            <person name="Anthouard V."/>
            <person name="Vico V."/>
            <person name="Del Fabbro C."/>
            <person name="Alaux M."/>
            <person name="Di Gaspero G."/>
            <person name="Dumas V."/>
            <person name="Felice N."/>
            <person name="Paillard S."/>
            <person name="Juman I."/>
            <person name="Moroldo M."/>
            <person name="Scalabrin S."/>
            <person name="Canaguier A."/>
            <person name="Le Clainche I."/>
            <person name="Malacrida G."/>
            <person name="Durand E."/>
            <person name="Pesole G."/>
            <person name="Laucou V."/>
            <person name="Chatelet P."/>
            <person name="Merdinoglu D."/>
            <person name="Delledonne M."/>
            <person name="Pezzotti M."/>
            <person name="Lecharny A."/>
            <person name="Scarpelli C."/>
            <person name="Artiguenave F."/>
            <person name="Pe M.E."/>
            <person name="Valle G."/>
            <person name="Morgante M."/>
            <person name="Caboche M."/>
            <person name="Adam-Blondon A.-F."/>
            <person name="Weissenbach J."/>
            <person name="Quetier F."/>
            <person name="Wincker P."/>
        </authorList>
    </citation>
    <scope>NUCLEOTIDE SEQUENCE [LARGE SCALE GENOMIC DNA]</scope>
    <source>
        <strain evidence="2">cv. Pinot noir / PN40024</strain>
    </source>
</reference>
<accession>F6HAN3</accession>
<proteinExistence type="predicted"/>
<gene>
    <name evidence="1" type="ordered locus">VIT_16s0022g00820</name>
</gene>
<dbReference type="AlphaFoldDB" id="F6HAN3"/>
<dbReference type="STRING" id="29760.F6HAN3"/>
<protein>
    <submittedName>
        <fullName evidence="1">Uncharacterized protein</fullName>
    </submittedName>
</protein>
<evidence type="ECO:0000313" key="2">
    <source>
        <dbReference type="Proteomes" id="UP000009183"/>
    </source>
</evidence>
<dbReference type="InParanoid" id="F6HAN3"/>
<dbReference type="HOGENOM" id="CLU_3192401_0_0_1"/>
<evidence type="ECO:0000313" key="1">
    <source>
        <dbReference type="EMBL" id="CCB49317.1"/>
    </source>
</evidence>
<organism evidence="1 2">
    <name type="scientific">Vitis vinifera</name>
    <name type="common">Grape</name>
    <dbReference type="NCBI Taxonomy" id="29760"/>
    <lineage>
        <taxon>Eukaryota</taxon>
        <taxon>Viridiplantae</taxon>
        <taxon>Streptophyta</taxon>
        <taxon>Embryophyta</taxon>
        <taxon>Tracheophyta</taxon>
        <taxon>Spermatophyta</taxon>
        <taxon>Magnoliopsida</taxon>
        <taxon>eudicotyledons</taxon>
        <taxon>Gunneridae</taxon>
        <taxon>Pentapetalae</taxon>
        <taxon>rosids</taxon>
        <taxon>Vitales</taxon>
        <taxon>Vitaceae</taxon>
        <taxon>Viteae</taxon>
        <taxon>Vitis</taxon>
    </lineage>
</organism>
<dbReference type="PaxDb" id="29760-VIT_16s0022g00820.t01"/>